<name>A0A0G0DTW4_9BACT</name>
<evidence type="ECO:0000313" key="2">
    <source>
        <dbReference type="Proteomes" id="UP000034606"/>
    </source>
</evidence>
<evidence type="ECO:0000313" key="1">
    <source>
        <dbReference type="EMBL" id="KKP97999.1"/>
    </source>
</evidence>
<reference evidence="1 2" key="1">
    <citation type="journal article" date="2015" name="Nature">
        <title>rRNA introns, odd ribosomes, and small enigmatic genomes across a large radiation of phyla.</title>
        <authorList>
            <person name="Brown C.T."/>
            <person name="Hug L.A."/>
            <person name="Thomas B.C."/>
            <person name="Sharon I."/>
            <person name="Castelle C.J."/>
            <person name="Singh A."/>
            <person name="Wilkins M.J."/>
            <person name="Williams K.H."/>
            <person name="Banfield J.F."/>
        </authorList>
    </citation>
    <scope>NUCLEOTIDE SEQUENCE [LARGE SCALE GENOMIC DNA]</scope>
</reference>
<comment type="caution">
    <text evidence="1">The sequence shown here is derived from an EMBL/GenBank/DDBJ whole genome shotgun (WGS) entry which is preliminary data.</text>
</comment>
<dbReference type="EMBL" id="LBRM01000009">
    <property type="protein sequence ID" value="KKP97999.1"/>
    <property type="molecule type" value="Genomic_DNA"/>
</dbReference>
<dbReference type="Proteomes" id="UP000034606">
    <property type="component" value="Unassembled WGS sequence"/>
</dbReference>
<sequence>MKNETVEKRQEAEKKLLLEQLRRTPIIKVACEKINIGHSTYYRWRKEDEGFSLEADEAISAGEQLINDLSESQLVSLIKDKNFPAINLWLRQHHPKYSNRLEVTARIKSDDVMTPEQEKIVREALGLVGEQASDKQSNAQS</sequence>
<accession>A0A0G0DTW4</accession>
<proteinExistence type="predicted"/>
<organism evidence="1 2">
    <name type="scientific">Candidatus Nomurabacteria bacterium GW2011_GWA1_36_15</name>
    <dbReference type="NCBI Taxonomy" id="1618728"/>
    <lineage>
        <taxon>Bacteria</taxon>
        <taxon>Candidatus Nomuraibacteriota</taxon>
    </lineage>
</organism>
<dbReference type="AlphaFoldDB" id="A0A0G0DTW4"/>
<evidence type="ECO:0008006" key="3">
    <source>
        <dbReference type="Google" id="ProtNLM"/>
    </source>
</evidence>
<gene>
    <name evidence="1" type="ORF">US05_C0009G0016</name>
</gene>
<protein>
    <recommendedName>
        <fullName evidence="3">Homeodomain phBC6A51-type domain-containing protein</fullName>
    </recommendedName>
</protein>